<dbReference type="InterPro" id="IPR002694">
    <property type="entry name" value="Znf_CHC2"/>
</dbReference>
<proteinExistence type="predicted"/>
<evidence type="ECO:0000313" key="12">
    <source>
        <dbReference type="Proteomes" id="UP000183967"/>
    </source>
</evidence>
<dbReference type="SMART" id="SM00400">
    <property type="entry name" value="ZnF_CHCC"/>
    <property type="match status" value="1"/>
</dbReference>
<sequence>MYTIKCKDINHLIKKKLTHDVGVLIYQYLNDIEDNIQNSLNANALINFYNFKNTVKQNRCICPFHIGADNPTSLVFDDNKKSFICYACGEHGTYLEFIAKMQGFTKNSISEAKIFAANNLANMNLGFDSISDFEEKLRELILDRYNQTKSLILNDYYDISLIDYQAKNTKRKSVSNLQTVQNNNHSNLTTNIKEFKLEILDIETQIRELNADAVRKNGDFSYRIAIETAKNSKLINDFLNKPNLNSKEKLYDFMYKKYDIPKEFADKYGLICFERSNQSLLKYPDFFTLNDRVLFPFKDHETGIIVGYQARTIDLNSKNKVKYINITDFGNLKTKNNKTYRSIIPFNIGDFLFNLNELKNKNINKLFITEGVADTIKLTSLGYNSISSGQANLTDHQIYLISKYFGKDTNIYLFFDNDANKVGQNNSIKIAYRLYQFGFSNIHIVRTYAELGTDVTDVAVRIRNDNILKSLIELWIKEAYKFKPADSELLNVLYQTGLYSDTEILEIDPRNIKKICENSGIFKEIVTKLNFQEKEIATFKSILNEKKELLELLNDKINKLIELNLKDKNSNEKSKQNSNIPSILPEKTLQNNWNSIDNISKKQLNILKKKFDYATIKKINDFCTKKQIRTIIGNIIENKPFDINDYLHFNKNFNKSIDYTTVDNDFRPIINDADCPF</sequence>
<evidence type="ECO:0000256" key="6">
    <source>
        <dbReference type="ARBA" id="ARBA00022723"/>
    </source>
</evidence>
<feature type="domain" description="Toprim" evidence="10">
    <location>
        <begin position="364"/>
        <end position="454"/>
    </location>
</feature>
<dbReference type="Gene3D" id="3.40.1360.10">
    <property type="match status" value="1"/>
</dbReference>
<dbReference type="InterPro" id="IPR036977">
    <property type="entry name" value="DNA_primase_Znf_CHC2"/>
</dbReference>
<dbReference type="GO" id="GO:1990077">
    <property type="term" value="C:primosome complex"/>
    <property type="evidence" value="ECO:0007669"/>
    <property type="project" value="UniProtKB-KW"/>
</dbReference>
<keyword evidence="8" id="KW-0862">Zinc</keyword>
<gene>
    <name evidence="11" type="ORF">SAMN02745135_01691</name>
</gene>
<keyword evidence="9" id="KW-0804">Transcription</keyword>
<dbReference type="SUPFAM" id="SSF57783">
    <property type="entry name" value="Zinc beta-ribbon"/>
    <property type="match status" value="1"/>
</dbReference>
<dbReference type="RefSeq" id="WP_073196939.1">
    <property type="nucleotide sequence ID" value="NZ_FQXO01000046.1"/>
</dbReference>
<evidence type="ECO:0000256" key="1">
    <source>
        <dbReference type="ARBA" id="ARBA00022478"/>
    </source>
</evidence>
<dbReference type="PROSITE" id="PS50880">
    <property type="entry name" value="TOPRIM"/>
    <property type="match status" value="1"/>
</dbReference>
<reference evidence="12" key="1">
    <citation type="submission" date="2016-11" db="EMBL/GenBank/DDBJ databases">
        <authorList>
            <person name="Varghese N."/>
            <person name="Submissions S."/>
        </authorList>
    </citation>
    <scope>NUCLEOTIDE SEQUENCE [LARGE SCALE GENOMIC DNA]</scope>
    <source>
        <strain evidence="12">DSM 13643</strain>
    </source>
</reference>
<dbReference type="GO" id="GO:0006269">
    <property type="term" value="P:DNA replication, synthesis of primer"/>
    <property type="evidence" value="ECO:0007669"/>
    <property type="project" value="UniProtKB-KW"/>
</dbReference>
<dbReference type="AlphaFoldDB" id="A0A1M5V1G8"/>
<protein>
    <submittedName>
        <fullName evidence="11">DNA primase</fullName>
    </submittedName>
</protein>
<keyword evidence="5" id="KW-0235">DNA replication</keyword>
<dbReference type="GO" id="GO:0003899">
    <property type="term" value="F:DNA-directed RNA polymerase activity"/>
    <property type="evidence" value="ECO:0007669"/>
    <property type="project" value="InterPro"/>
</dbReference>
<keyword evidence="12" id="KW-1185">Reference proteome</keyword>
<evidence type="ECO:0000256" key="5">
    <source>
        <dbReference type="ARBA" id="ARBA00022705"/>
    </source>
</evidence>
<dbReference type="GO" id="GO:0008270">
    <property type="term" value="F:zinc ion binding"/>
    <property type="evidence" value="ECO:0007669"/>
    <property type="project" value="UniProtKB-KW"/>
</dbReference>
<evidence type="ECO:0000256" key="9">
    <source>
        <dbReference type="ARBA" id="ARBA00023163"/>
    </source>
</evidence>
<dbReference type="GO" id="GO:0000428">
    <property type="term" value="C:DNA-directed RNA polymerase complex"/>
    <property type="evidence" value="ECO:0007669"/>
    <property type="project" value="UniProtKB-KW"/>
</dbReference>
<dbReference type="EMBL" id="FQXO01000046">
    <property type="protein sequence ID" value="SHH69010.1"/>
    <property type="molecule type" value="Genomic_DNA"/>
</dbReference>
<keyword evidence="3" id="KW-0808">Transferase</keyword>
<dbReference type="CDD" id="cd01029">
    <property type="entry name" value="TOPRIM_primases"/>
    <property type="match status" value="1"/>
</dbReference>
<dbReference type="InterPro" id="IPR037068">
    <property type="entry name" value="DNA_primase_core_N_sf"/>
</dbReference>
<dbReference type="Gene3D" id="3.90.980.10">
    <property type="entry name" value="DNA primase, catalytic core, N-terminal domain"/>
    <property type="match status" value="1"/>
</dbReference>
<dbReference type="InterPro" id="IPR050219">
    <property type="entry name" value="DnaG_primase"/>
</dbReference>
<dbReference type="InterPro" id="IPR034154">
    <property type="entry name" value="TOPRIM_DnaG/twinkle"/>
</dbReference>
<evidence type="ECO:0000256" key="7">
    <source>
        <dbReference type="ARBA" id="ARBA00022771"/>
    </source>
</evidence>
<evidence type="ECO:0000313" key="11">
    <source>
        <dbReference type="EMBL" id="SHH69010.1"/>
    </source>
</evidence>
<keyword evidence="6" id="KW-0479">Metal-binding</keyword>
<dbReference type="Proteomes" id="UP000183967">
    <property type="component" value="Unassembled WGS sequence"/>
</dbReference>
<dbReference type="Pfam" id="PF01807">
    <property type="entry name" value="Zn_ribbon_DnaG"/>
    <property type="match status" value="1"/>
</dbReference>
<evidence type="ECO:0000256" key="2">
    <source>
        <dbReference type="ARBA" id="ARBA00022515"/>
    </source>
</evidence>
<dbReference type="PANTHER" id="PTHR30313">
    <property type="entry name" value="DNA PRIMASE"/>
    <property type="match status" value="1"/>
</dbReference>
<organism evidence="11 12">
    <name type="scientific">Caloranaerobacter azorensis DSM 13643</name>
    <dbReference type="NCBI Taxonomy" id="1121264"/>
    <lineage>
        <taxon>Bacteria</taxon>
        <taxon>Bacillati</taxon>
        <taxon>Bacillota</taxon>
        <taxon>Tissierellia</taxon>
        <taxon>Tissierellales</taxon>
        <taxon>Thermohalobacteraceae</taxon>
        <taxon>Caloranaerobacter</taxon>
    </lineage>
</organism>
<evidence type="ECO:0000259" key="10">
    <source>
        <dbReference type="PROSITE" id="PS50880"/>
    </source>
</evidence>
<keyword evidence="1" id="KW-0240">DNA-directed RNA polymerase</keyword>
<evidence type="ECO:0000256" key="8">
    <source>
        <dbReference type="ARBA" id="ARBA00022833"/>
    </source>
</evidence>
<accession>A0A1M5V1G8</accession>
<dbReference type="Gene3D" id="3.90.580.10">
    <property type="entry name" value="Zinc finger, CHC2-type domain"/>
    <property type="match status" value="1"/>
</dbReference>
<evidence type="ECO:0000256" key="4">
    <source>
        <dbReference type="ARBA" id="ARBA00022695"/>
    </source>
</evidence>
<dbReference type="SUPFAM" id="SSF56731">
    <property type="entry name" value="DNA primase core"/>
    <property type="match status" value="1"/>
</dbReference>
<keyword evidence="2" id="KW-0639">Primosome</keyword>
<dbReference type="Pfam" id="PF13155">
    <property type="entry name" value="Toprim_2"/>
    <property type="match status" value="1"/>
</dbReference>
<dbReference type="GO" id="GO:0005737">
    <property type="term" value="C:cytoplasm"/>
    <property type="evidence" value="ECO:0007669"/>
    <property type="project" value="TreeGrafter"/>
</dbReference>
<dbReference type="PANTHER" id="PTHR30313:SF2">
    <property type="entry name" value="DNA PRIMASE"/>
    <property type="match status" value="1"/>
</dbReference>
<keyword evidence="4" id="KW-0548">Nucleotidyltransferase</keyword>
<keyword evidence="7" id="KW-0863">Zinc-finger</keyword>
<evidence type="ECO:0000256" key="3">
    <source>
        <dbReference type="ARBA" id="ARBA00022679"/>
    </source>
</evidence>
<dbReference type="GO" id="GO:0003677">
    <property type="term" value="F:DNA binding"/>
    <property type="evidence" value="ECO:0007669"/>
    <property type="project" value="InterPro"/>
</dbReference>
<dbReference type="OrthoDB" id="9773296at2"/>
<name>A0A1M5V1G8_9FIRM</name>
<dbReference type="InterPro" id="IPR006171">
    <property type="entry name" value="TOPRIM_dom"/>
</dbReference>